<dbReference type="Proteomes" id="UP000005090">
    <property type="component" value="Chromosome"/>
</dbReference>
<dbReference type="HOGENOM" id="CLU_1883330_0_0_6"/>
<dbReference type="SUPFAM" id="SSF52172">
    <property type="entry name" value="CheY-like"/>
    <property type="match status" value="1"/>
</dbReference>
<dbReference type="InterPro" id="IPR011006">
    <property type="entry name" value="CheY-like_superfamily"/>
</dbReference>
<reference evidence="1 2" key="1">
    <citation type="journal article" date="2013" name="Genome Announc.">
        <title>Genome Sequence of the Obligate Gammaproteobacterial Methanotroph Methylomicrobium album Strain BG8.</title>
        <authorList>
            <person name="Kits K.D."/>
            <person name="Kalyuzhnaya M.G."/>
            <person name="Klotz M.G."/>
            <person name="Jetten M.S."/>
            <person name="Op den Camp H.J."/>
            <person name="Vuilleumier S."/>
            <person name="Bringel F."/>
            <person name="Dispirito A.A."/>
            <person name="Murrell J.C."/>
            <person name="Bruce D."/>
            <person name="Cheng J.F."/>
            <person name="Copeland A."/>
            <person name="Goodwin L."/>
            <person name="Hauser L."/>
            <person name="Lajus A."/>
            <person name="Land M.L."/>
            <person name="Lapidus A."/>
            <person name="Lucas S."/>
            <person name="Medigue C."/>
            <person name="Pitluck S."/>
            <person name="Woyke T."/>
            <person name="Zeytun A."/>
            <person name="Stein L.Y."/>
        </authorList>
    </citation>
    <scope>NUCLEOTIDE SEQUENCE [LARGE SCALE GENOMIC DNA]</scope>
    <source>
        <strain evidence="1 2">BG8</strain>
    </source>
</reference>
<dbReference type="RefSeq" id="WP_005371237.1">
    <property type="nucleotide sequence ID" value="NZ_CM001475.1"/>
</dbReference>
<dbReference type="EMBL" id="CM001475">
    <property type="protein sequence ID" value="EIC29414.1"/>
    <property type="molecule type" value="Genomic_DNA"/>
</dbReference>
<proteinExistence type="predicted"/>
<organism evidence="1 2">
    <name type="scientific">Methylomicrobium album BG8</name>
    <dbReference type="NCBI Taxonomy" id="686340"/>
    <lineage>
        <taxon>Bacteria</taxon>
        <taxon>Pseudomonadati</taxon>
        <taxon>Pseudomonadota</taxon>
        <taxon>Gammaproteobacteria</taxon>
        <taxon>Methylococcales</taxon>
        <taxon>Methylococcaceae</taxon>
        <taxon>Methylomicrobium</taxon>
    </lineage>
</organism>
<accession>H8GM53</accession>
<evidence type="ECO:0000313" key="1">
    <source>
        <dbReference type="EMBL" id="EIC29414.1"/>
    </source>
</evidence>
<evidence type="ECO:0000313" key="2">
    <source>
        <dbReference type="Proteomes" id="UP000005090"/>
    </source>
</evidence>
<protein>
    <submittedName>
        <fullName evidence="1">Response regulator containing a CheY-like receiver domain and an HTH DNA-binding domain</fullName>
    </submittedName>
</protein>
<keyword evidence="1" id="KW-0238">DNA-binding</keyword>
<dbReference type="eggNOG" id="COG2197">
    <property type="taxonomic scope" value="Bacteria"/>
</dbReference>
<dbReference type="Gene3D" id="3.40.50.2300">
    <property type="match status" value="1"/>
</dbReference>
<dbReference type="AlphaFoldDB" id="H8GM53"/>
<name>H8GM53_METAL</name>
<sequence>MDIVIIDHQETLARLIPTDRVTVQFFDDPLAAFRFIETSEPALVFVSFGLLRDEVFLCIEYLYRIIPDSPIILTGSRLEDDSVLDCLQAGARGYLELGDAEKFVGKLIGAVVNGEAWISRRLVAKLLQRLQNRRYESLGTG</sequence>
<keyword evidence="2" id="KW-1185">Reference proteome</keyword>
<gene>
    <name evidence="1" type="ORF">Metal_1635</name>
</gene>
<dbReference type="GO" id="GO:0003677">
    <property type="term" value="F:DNA binding"/>
    <property type="evidence" value="ECO:0007669"/>
    <property type="project" value="UniProtKB-KW"/>
</dbReference>
<dbReference type="STRING" id="686340.Metal_1635"/>